<feature type="transmembrane region" description="Helical" evidence="6">
    <location>
        <begin position="401"/>
        <end position="421"/>
    </location>
</feature>
<feature type="transmembrane region" description="Helical" evidence="6">
    <location>
        <begin position="151"/>
        <end position="169"/>
    </location>
</feature>
<evidence type="ECO:0000256" key="6">
    <source>
        <dbReference type="SAM" id="Phobius"/>
    </source>
</evidence>
<reference evidence="7" key="1">
    <citation type="submission" date="2021-02" db="EMBL/GenBank/DDBJ databases">
        <title>Genome sequence Cadophora malorum strain M34.</title>
        <authorList>
            <person name="Stefanovic E."/>
            <person name="Vu D."/>
            <person name="Scully C."/>
            <person name="Dijksterhuis J."/>
            <person name="Roader J."/>
            <person name="Houbraken J."/>
        </authorList>
    </citation>
    <scope>NUCLEOTIDE SEQUENCE</scope>
    <source>
        <strain evidence="7">M34</strain>
    </source>
</reference>
<feature type="transmembrane region" description="Helical" evidence="6">
    <location>
        <begin position="324"/>
        <end position="345"/>
    </location>
</feature>
<feature type="region of interest" description="Disordered" evidence="5">
    <location>
        <begin position="800"/>
        <end position="870"/>
    </location>
</feature>
<feature type="region of interest" description="Disordered" evidence="5">
    <location>
        <begin position="764"/>
        <end position="784"/>
    </location>
</feature>
<evidence type="ECO:0000256" key="1">
    <source>
        <dbReference type="ARBA" id="ARBA00004141"/>
    </source>
</evidence>
<dbReference type="EMBL" id="JAFJYH010000641">
    <property type="protein sequence ID" value="KAG4410611.1"/>
    <property type="molecule type" value="Genomic_DNA"/>
</dbReference>
<dbReference type="OrthoDB" id="408493at2759"/>
<comment type="subcellular location">
    <subcellularLocation>
        <location evidence="1">Membrane</location>
        <topology evidence="1">Multi-pass membrane protein</topology>
    </subcellularLocation>
</comment>
<dbReference type="PROSITE" id="PS51257">
    <property type="entry name" value="PROKAR_LIPOPROTEIN"/>
    <property type="match status" value="1"/>
</dbReference>
<dbReference type="SUPFAM" id="SSF103481">
    <property type="entry name" value="Multidrug resistance efflux transporter EmrE"/>
    <property type="match status" value="1"/>
</dbReference>
<proteinExistence type="predicted"/>
<dbReference type="PANTHER" id="PTHR10231">
    <property type="entry name" value="NUCLEOTIDE-SUGAR TRANSMEMBRANE TRANSPORTER"/>
    <property type="match status" value="1"/>
</dbReference>
<feature type="transmembrane region" description="Helical" evidence="6">
    <location>
        <begin position="298"/>
        <end position="317"/>
    </location>
</feature>
<feature type="transmembrane region" description="Helical" evidence="6">
    <location>
        <begin position="175"/>
        <end position="193"/>
    </location>
</feature>
<gene>
    <name evidence="7" type="ORF">IFR04_016252</name>
</gene>
<feature type="transmembrane region" description="Helical" evidence="6">
    <location>
        <begin position="20"/>
        <end position="40"/>
    </location>
</feature>
<dbReference type="CDD" id="cd22265">
    <property type="entry name" value="UDM1_RNF168"/>
    <property type="match status" value="1"/>
</dbReference>
<evidence type="ECO:0000256" key="4">
    <source>
        <dbReference type="ARBA" id="ARBA00023136"/>
    </source>
</evidence>
<name>A0A8H7T067_9HELO</name>
<evidence type="ECO:0000313" key="7">
    <source>
        <dbReference type="EMBL" id="KAG4410611.1"/>
    </source>
</evidence>
<dbReference type="Pfam" id="PF04142">
    <property type="entry name" value="Nuc_sug_transp"/>
    <property type="match status" value="1"/>
</dbReference>
<organism evidence="7 8">
    <name type="scientific">Cadophora malorum</name>
    <dbReference type="NCBI Taxonomy" id="108018"/>
    <lineage>
        <taxon>Eukaryota</taxon>
        <taxon>Fungi</taxon>
        <taxon>Dikarya</taxon>
        <taxon>Ascomycota</taxon>
        <taxon>Pezizomycotina</taxon>
        <taxon>Leotiomycetes</taxon>
        <taxon>Helotiales</taxon>
        <taxon>Ploettnerulaceae</taxon>
        <taxon>Cadophora</taxon>
    </lineage>
</organism>
<dbReference type="InterPro" id="IPR037185">
    <property type="entry name" value="EmrE-like"/>
</dbReference>
<comment type="caution">
    <text evidence="7">The sequence shown here is derived from an EMBL/GenBank/DDBJ whole genome shotgun (WGS) entry which is preliminary data.</text>
</comment>
<evidence type="ECO:0000256" key="2">
    <source>
        <dbReference type="ARBA" id="ARBA00022692"/>
    </source>
</evidence>
<keyword evidence="8" id="KW-1185">Reference proteome</keyword>
<keyword evidence="3 6" id="KW-1133">Transmembrane helix</keyword>
<sequence>MVKMQILHTLWSLRSYNAAYLSALSLVVIQVGIGCIMRASQTSGKYTFSTSSSVTISEFFKFLISSALIIRSSLRARRDPAGTHELVPVEDGDKRVDEKGRGMDESVGLEDERLIHPLSDARLNRRGGVVGDYLRSLGMVSVENRYGFAKLALLYALINNTIFVAYKLADPGTIALVRSGVIFITALVMVFALNADISKVQWTAIVIQLCGLVTTQYTPESGTSYPLSTYMILLFQVFVSSVAGVYNQSLLKDGQASFHAQNAVLYGCGVIINGLVHLTLSYVTEDEPGFFVGYTNSAAYLVILSNVFIGLAITAVYKYANAVIKCLATAVATGILLYISSILFGTTMAPLIIPGGLIVFITSWLYIESPAPKRPTSFADKVPHSRPFDFMPTGPKWRNQTLAISTILSIIIIVFCETMTLPDLSAPAMEPRPILTSPFNNTLAFVRWNEHHPERIPLIEKYAPFFHTLHFSMPAMIDAPLKTEYQNLTHDNWEDGLVTYVQIARTMEWILKMPKNESEREIEGLLQFHFDAWVDPMDFAEEDYNKMWIAVSRHNDGVGGGPTFLCMTKRTRFPDWPGMQTNRNWQYPLLNALAWLTAANTDYVFDPDEWCTGWSDIYYIPRHLWVDYIYLAYIFGAHSVFHEMAVPTIMHIIDQTRRERELSSIINFIGDCYGGCCAPGAGLEDLLAHRCGHKLDYRGRVQEAHYERLDYAASVLGTEIERPAWMSPEAQEHRSNWTAFESSLSPEARKKMDEARLNTRLGRTMGQNQPENFPFNATGIEPPPTTAELRKIEQEKNKKLEAEKLAAAEKKNKENMAKEEELRKEANRKAEEQRMKDKERERLRLEEQSKNGQGDAKAKPAAAAAVQNET</sequence>
<feature type="compositionally biased region" description="Low complexity" evidence="5">
    <location>
        <begin position="859"/>
        <end position="870"/>
    </location>
</feature>
<evidence type="ECO:0000256" key="5">
    <source>
        <dbReference type="SAM" id="MobiDB-lite"/>
    </source>
</evidence>
<dbReference type="InterPro" id="IPR007271">
    <property type="entry name" value="Nuc_sug_transpt"/>
</dbReference>
<dbReference type="Proteomes" id="UP000664132">
    <property type="component" value="Unassembled WGS sequence"/>
</dbReference>
<evidence type="ECO:0000313" key="8">
    <source>
        <dbReference type="Proteomes" id="UP000664132"/>
    </source>
</evidence>
<accession>A0A8H7T067</accession>
<dbReference type="GO" id="GO:0015165">
    <property type="term" value="F:pyrimidine nucleotide-sugar transmembrane transporter activity"/>
    <property type="evidence" value="ECO:0007669"/>
    <property type="project" value="InterPro"/>
</dbReference>
<keyword evidence="4 6" id="KW-0472">Membrane</keyword>
<evidence type="ECO:0008006" key="9">
    <source>
        <dbReference type="Google" id="ProtNLM"/>
    </source>
</evidence>
<dbReference type="GO" id="GO:0000139">
    <property type="term" value="C:Golgi membrane"/>
    <property type="evidence" value="ECO:0007669"/>
    <property type="project" value="InterPro"/>
</dbReference>
<feature type="transmembrane region" description="Helical" evidence="6">
    <location>
        <begin position="230"/>
        <end position="251"/>
    </location>
</feature>
<dbReference type="NCBIfam" id="TIGR00803">
    <property type="entry name" value="nst"/>
    <property type="match status" value="1"/>
</dbReference>
<feature type="transmembrane region" description="Helical" evidence="6">
    <location>
        <begin position="263"/>
        <end position="283"/>
    </location>
</feature>
<protein>
    <recommendedName>
        <fullName evidence="9">UDP-galactose transporter</fullName>
    </recommendedName>
</protein>
<evidence type="ECO:0000256" key="3">
    <source>
        <dbReference type="ARBA" id="ARBA00022989"/>
    </source>
</evidence>
<dbReference type="AlphaFoldDB" id="A0A8H7T067"/>
<feature type="transmembrane region" description="Helical" evidence="6">
    <location>
        <begin position="200"/>
        <end position="218"/>
    </location>
</feature>
<keyword evidence="2 6" id="KW-0812">Transmembrane</keyword>
<feature type="transmembrane region" description="Helical" evidence="6">
    <location>
        <begin position="351"/>
        <end position="367"/>
    </location>
</feature>
<feature type="compositionally biased region" description="Basic and acidic residues" evidence="5">
    <location>
        <begin position="800"/>
        <end position="849"/>
    </location>
</feature>